<dbReference type="RefSeq" id="WP_165400230.1">
    <property type="nucleotide sequence ID" value="NZ_SGXD01000002.1"/>
</dbReference>
<feature type="domain" description="DUF4142" evidence="2">
    <location>
        <begin position="40"/>
        <end position="170"/>
    </location>
</feature>
<dbReference type="PANTHER" id="PTHR38593">
    <property type="entry name" value="BLR2558 PROTEIN"/>
    <property type="match status" value="1"/>
</dbReference>
<evidence type="ECO:0000313" key="4">
    <source>
        <dbReference type="Proteomes" id="UP000293638"/>
    </source>
</evidence>
<dbReference type="EMBL" id="SGXD01000002">
    <property type="protein sequence ID" value="RZS90263.1"/>
    <property type="molecule type" value="Genomic_DNA"/>
</dbReference>
<dbReference type="InterPro" id="IPR025419">
    <property type="entry name" value="DUF4142"/>
</dbReference>
<evidence type="ECO:0000313" key="3">
    <source>
        <dbReference type="EMBL" id="RZS90263.1"/>
    </source>
</evidence>
<evidence type="ECO:0000256" key="1">
    <source>
        <dbReference type="SAM" id="SignalP"/>
    </source>
</evidence>
<dbReference type="PANTHER" id="PTHR38593:SF1">
    <property type="entry name" value="BLR2558 PROTEIN"/>
    <property type="match status" value="1"/>
</dbReference>
<feature type="chain" id="PRO_5020337525" evidence="1">
    <location>
        <begin position="26"/>
        <end position="185"/>
    </location>
</feature>
<comment type="caution">
    <text evidence="3">The sequence shown here is derived from an EMBL/GenBank/DDBJ whole genome shotgun (WGS) entry which is preliminary data.</text>
</comment>
<name>A0A4Q7NSY9_9ACTN</name>
<protein>
    <submittedName>
        <fullName evidence="3">Putative membrane protein</fullName>
    </submittedName>
</protein>
<feature type="signal peptide" evidence="1">
    <location>
        <begin position="1"/>
        <end position="25"/>
    </location>
</feature>
<dbReference type="Proteomes" id="UP000293638">
    <property type="component" value="Unassembled WGS sequence"/>
</dbReference>
<dbReference type="InterPro" id="IPR012347">
    <property type="entry name" value="Ferritin-like"/>
</dbReference>
<organism evidence="3 4">
    <name type="scientific">Motilibacter rhizosphaerae</name>
    <dbReference type="NCBI Taxonomy" id="598652"/>
    <lineage>
        <taxon>Bacteria</taxon>
        <taxon>Bacillati</taxon>
        <taxon>Actinomycetota</taxon>
        <taxon>Actinomycetes</taxon>
        <taxon>Motilibacterales</taxon>
        <taxon>Motilibacteraceae</taxon>
        <taxon>Motilibacter</taxon>
    </lineage>
</organism>
<gene>
    <name evidence="3" type="ORF">EV189_2047</name>
</gene>
<keyword evidence="1" id="KW-0732">Signal</keyword>
<proteinExistence type="predicted"/>
<dbReference type="AlphaFoldDB" id="A0A4Q7NSY9"/>
<keyword evidence="4" id="KW-1185">Reference proteome</keyword>
<reference evidence="3 4" key="1">
    <citation type="submission" date="2019-02" db="EMBL/GenBank/DDBJ databases">
        <title>Genomic Encyclopedia of Type Strains, Phase IV (KMG-IV): sequencing the most valuable type-strain genomes for metagenomic binning, comparative biology and taxonomic classification.</title>
        <authorList>
            <person name="Goeker M."/>
        </authorList>
    </citation>
    <scope>NUCLEOTIDE SEQUENCE [LARGE SCALE GENOMIC DNA]</scope>
    <source>
        <strain evidence="3 4">DSM 45622</strain>
    </source>
</reference>
<accession>A0A4Q7NSY9</accession>
<dbReference type="Gene3D" id="1.20.1260.10">
    <property type="match status" value="1"/>
</dbReference>
<sequence length="185" mass="19085">MKARTLVPALATAAVLAAAPAAASAAEVSTQATAAQAKATDAAWLKAAAAYDLAEISAGKLAESKATTAAVAGLGKMFVMDHTKHIAMVRSLAKARGVTLPTTPPADAAKRTAELADAPSGITWDRNWVRFQLSGHRAVYIATGKARLVSRDSGVLNLERMTLPVVKKHYLGLAATYVVIAPPAS</sequence>
<dbReference type="Pfam" id="PF13628">
    <property type="entry name" value="DUF4142"/>
    <property type="match status" value="1"/>
</dbReference>
<evidence type="ECO:0000259" key="2">
    <source>
        <dbReference type="Pfam" id="PF13628"/>
    </source>
</evidence>